<feature type="compositionally biased region" description="Acidic residues" evidence="6">
    <location>
        <begin position="17"/>
        <end position="28"/>
    </location>
</feature>
<feature type="domain" description="BHLH" evidence="8">
    <location>
        <begin position="48"/>
        <end position="101"/>
    </location>
</feature>
<protein>
    <recommendedName>
        <fullName evidence="11">Aryl hydrocarbon receptor nuclear translocator-like protein 1</fullName>
    </recommendedName>
</protein>
<dbReference type="OrthoDB" id="71302at2759"/>
<dbReference type="SUPFAM" id="SSF47459">
    <property type="entry name" value="HLH, helix-loop-helix DNA-binding domain"/>
    <property type="match status" value="1"/>
</dbReference>
<organism evidence="9 10">
    <name type="scientific">Desmophyllum pertusum</name>
    <dbReference type="NCBI Taxonomy" id="174260"/>
    <lineage>
        <taxon>Eukaryota</taxon>
        <taxon>Metazoa</taxon>
        <taxon>Cnidaria</taxon>
        <taxon>Anthozoa</taxon>
        <taxon>Hexacorallia</taxon>
        <taxon>Scleractinia</taxon>
        <taxon>Caryophylliina</taxon>
        <taxon>Caryophylliidae</taxon>
        <taxon>Desmophyllum</taxon>
    </lineage>
</organism>
<name>A0A9W9Y8L9_9CNID</name>
<dbReference type="Gene3D" id="4.10.280.10">
    <property type="entry name" value="Helix-loop-helix DNA-binding domain"/>
    <property type="match status" value="1"/>
</dbReference>
<dbReference type="SMART" id="SM00086">
    <property type="entry name" value="PAC"/>
    <property type="match status" value="1"/>
</dbReference>
<reference evidence="9" key="1">
    <citation type="submission" date="2023-01" db="EMBL/GenBank/DDBJ databases">
        <title>Genome assembly of the deep-sea coral Lophelia pertusa.</title>
        <authorList>
            <person name="Herrera S."/>
            <person name="Cordes E."/>
        </authorList>
    </citation>
    <scope>NUCLEOTIDE SEQUENCE</scope>
    <source>
        <strain evidence="9">USNM1676648</strain>
        <tissue evidence="9">Polyp</tissue>
    </source>
</reference>
<evidence type="ECO:0000256" key="5">
    <source>
        <dbReference type="ARBA" id="ARBA00023242"/>
    </source>
</evidence>
<dbReference type="Gene3D" id="3.30.450.20">
    <property type="entry name" value="PAS domain"/>
    <property type="match status" value="2"/>
</dbReference>
<dbReference type="AlphaFoldDB" id="A0A9W9Y8L9"/>
<dbReference type="GO" id="GO:0003677">
    <property type="term" value="F:DNA binding"/>
    <property type="evidence" value="ECO:0007669"/>
    <property type="project" value="UniProtKB-KW"/>
</dbReference>
<feature type="region of interest" description="Disordered" evidence="6">
    <location>
        <begin position="234"/>
        <end position="260"/>
    </location>
</feature>
<dbReference type="PRINTS" id="PR00785">
    <property type="entry name" value="NCTRNSLOCATR"/>
</dbReference>
<dbReference type="Pfam" id="PF14598">
    <property type="entry name" value="PAS_11"/>
    <property type="match status" value="1"/>
</dbReference>
<feature type="compositionally biased region" description="Polar residues" evidence="6">
    <location>
        <begin position="492"/>
        <end position="501"/>
    </location>
</feature>
<accession>A0A9W9Y8L9</accession>
<dbReference type="PANTHER" id="PTHR23042">
    <property type="entry name" value="CIRCADIAN PROTEIN CLOCK/ARNT/BMAL/PAS"/>
    <property type="match status" value="1"/>
</dbReference>
<feature type="region of interest" description="Disordered" evidence="6">
    <location>
        <begin position="1"/>
        <end position="42"/>
    </location>
</feature>
<feature type="domain" description="PAS" evidence="7">
    <location>
        <begin position="331"/>
        <end position="380"/>
    </location>
</feature>
<evidence type="ECO:0000256" key="2">
    <source>
        <dbReference type="ARBA" id="ARBA00023015"/>
    </source>
</evidence>
<dbReference type="InterPro" id="IPR050933">
    <property type="entry name" value="Circadian_TF"/>
</dbReference>
<evidence type="ECO:0000256" key="1">
    <source>
        <dbReference type="ARBA" id="ARBA00022737"/>
    </source>
</evidence>
<feature type="compositionally biased region" description="Gly residues" evidence="6">
    <location>
        <begin position="538"/>
        <end position="548"/>
    </location>
</feature>
<evidence type="ECO:0000313" key="9">
    <source>
        <dbReference type="EMBL" id="KAJ7323767.1"/>
    </source>
</evidence>
<dbReference type="SUPFAM" id="SSF55785">
    <property type="entry name" value="PYP-like sensor domain (PAS domain)"/>
    <property type="match status" value="2"/>
</dbReference>
<dbReference type="GO" id="GO:0005667">
    <property type="term" value="C:transcription regulator complex"/>
    <property type="evidence" value="ECO:0007669"/>
    <property type="project" value="InterPro"/>
</dbReference>
<dbReference type="Pfam" id="PF13426">
    <property type="entry name" value="PAS_9"/>
    <property type="match status" value="1"/>
</dbReference>
<evidence type="ECO:0000256" key="3">
    <source>
        <dbReference type="ARBA" id="ARBA00023125"/>
    </source>
</evidence>
<dbReference type="PROSITE" id="PS50112">
    <property type="entry name" value="PAS"/>
    <property type="match status" value="2"/>
</dbReference>
<dbReference type="GO" id="GO:0003700">
    <property type="term" value="F:DNA-binding transcription factor activity"/>
    <property type="evidence" value="ECO:0007669"/>
    <property type="project" value="InterPro"/>
</dbReference>
<dbReference type="InterPro" id="IPR000014">
    <property type="entry name" value="PAS"/>
</dbReference>
<dbReference type="InterPro" id="IPR035965">
    <property type="entry name" value="PAS-like_dom_sf"/>
</dbReference>
<dbReference type="InterPro" id="IPR001067">
    <property type="entry name" value="Nuc_translocat"/>
</dbReference>
<evidence type="ECO:0000256" key="4">
    <source>
        <dbReference type="ARBA" id="ARBA00023163"/>
    </source>
</evidence>
<dbReference type="GO" id="GO:0046983">
    <property type="term" value="F:protein dimerization activity"/>
    <property type="evidence" value="ECO:0007669"/>
    <property type="project" value="InterPro"/>
</dbReference>
<feature type="compositionally biased region" description="Polar residues" evidence="6">
    <location>
        <begin position="515"/>
        <end position="533"/>
    </location>
</feature>
<feature type="compositionally biased region" description="Basic residues" evidence="6">
    <location>
        <begin position="1"/>
        <end position="12"/>
    </location>
</feature>
<evidence type="ECO:0008006" key="11">
    <source>
        <dbReference type="Google" id="ProtNLM"/>
    </source>
</evidence>
<feature type="domain" description="PAS" evidence="7">
    <location>
        <begin position="119"/>
        <end position="191"/>
    </location>
</feature>
<dbReference type="CDD" id="cd00130">
    <property type="entry name" value="PAS"/>
    <property type="match status" value="2"/>
</dbReference>
<evidence type="ECO:0000313" key="10">
    <source>
        <dbReference type="Proteomes" id="UP001163046"/>
    </source>
</evidence>
<evidence type="ECO:0000259" key="7">
    <source>
        <dbReference type="PROSITE" id="PS50112"/>
    </source>
</evidence>
<dbReference type="PROSITE" id="PS50888">
    <property type="entry name" value="BHLH"/>
    <property type="match status" value="1"/>
</dbReference>
<proteinExistence type="predicted"/>
<gene>
    <name evidence="9" type="ORF">OS493_030555</name>
</gene>
<dbReference type="GO" id="GO:0005634">
    <property type="term" value="C:nucleus"/>
    <property type="evidence" value="ECO:0007669"/>
    <property type="project" value="InterPro"/>
</dbReference>
<evidence type="ECO:0000259" key="8">
    <source>
        <dbReference type="PROSITE" id="PS50888"/>
    </source>
</evidence>
<keyword evidence="3" id="KW-0238">DNA-binding</keyword>
<dbReference type="SMART" id="SM00353">
    <property type="entry name" value="HLH"/>
    <property type="match status" value="1"/>
</dbReference>
<dbReference type="EMBL" id="MU827810">
    <property type="protein sequence ID" value="KAJ7323767.1"/>
    <property type="molecule type" value="Genomic_DNA"/>
</dbReference>
<dbReference type="InterPro" id="IPR011598">
    <property type="entry name" value="bHLH_dom"/>
</dbReference>
<feature type="region of interest" description="Disordered" evidence="6">
    <location>
        <begin position="485"/>
        <end position="549"/>
    </location>
</feature>
<feature type="compositionally biased region" description="Basic and acidic residues" evidence="6">
    <location>
        <begin position="29"/>
        <end position="39"/>
    </location>
</feature>
<dbReference type="SMART" id="SM00091">
    <property type="entry name" value="PAS"/>
    <property type="match status" value="2"/>
</dbReference>
<comment type="caution">
    <text evidence="9">The sequence shown here is derived from an EMBL/GenBank/DDBJ whole genome shotgun (WGS) entry which is preliminary data.</text>
</comment>
<dbReference type="InterPro" id="IPR001610">
    <property type="entry name" value="PAC"/>
</dbReference>
<keyword evidence="10" id="KW-1185">Reference proteome</keyword>
<keyword evidence="2" id="KW-0805">Transcription regulation</keyword>
<keyword evidence="5" id="KW-0539">Nucleus</keyword>
<keyword evidence="4" id="KW-0804">Transcription</keyword>
<dbReference type="NCBIfam" id="TIGR00229">
    <property type="entry name" value="sensory_box"/>
    <property type="match status" value="1"/>
</dbReference>
<evidence type="ECO:0000256" key="6">
    <source>
        <dbReference type="SAM" id="MobiDB-lite"/>
    </source>
</evidence>
<keyword evidence="1" id="KW-0677">Repeat</keyword>
<dbReference type="Pfam" id="PF00010">
    <property type="entry name" value="HLH"/>
    <property type="match status" value="1"/>
</dbReference>
<dbReference type="InterPro" id="IPR036638">
    <property type="entry name" value="HLH_DNA-bd_sf"/>
</dbReference>
<dbReference type="GO" id="GO:0005737">
    <property type="term" value="C:cytoplasm"/>
    <property type="evidence" value="ECO:0007669"/>
    <property type="project" value="InterPro"/>
</dbReference>
<dbReference type="Proteomes" id="UP001163046">
    <property type="component" value="Unassembled WGS sequence"/>
</dbReference>
<sequence length="604" mass="67485">MDASSGKKKKRRATSDIMDDDSDAETIDGEGRDGDDNRPRKGWQMVYTKPLIHSEIEKRRRDKMNTYINELSTMIPMCNAMSRKLDKLTVLRMAVQHMKTLKGANPFTKTNYKPAFLSDEDLKNLILEAAEGFLFVVGCDRGCNILYASDSIQNYLNQAPSDLVGHSFLDLVHQKDVNKVKEQLSSSDKSTPHERLIDAKTSLPLKTENQPAPTKLCSGARRSFFCHMKCGSKGKKGKDNTDSEPCLMKKKNKTKQAAPPDKKPYVIVHCTGYLKSWPPSGSSFDDDDEDNESRNLSCLVAVGRLETIYDESTDYSQPGIVREFNCRYRIDGKFMFVDQRSTAITGFLPQEIIGTYGCDYFHQEDMTAIVADHSRALQGETVTTEYRFRCKGGHYIPLKTKSTVFRNPWSKELEFFTCKSTVVIDSLGTSHPVQCNVQQVLEMLKKRQPSDSGSKLGATKIHNGPMMNIGACCIGTLVAEEVQNKDTHDRQSQFGMRTNSRSNEDPSLNMDISCDLSTINIDDISPNSPSATRPPSVGGMGSWTGGAGVDNQQQVSQAHLLEQLIEMQSAMESMETQMEQSNKTMAVFMNMLEADARLGGEFED</sequence>